<evidence type="ECO:0000313" key="2">
    <source>
        <dbReference type="EMBL" id="TDG67627.1"/>
    </source>
</evidence>
<sequence length="184" mass="20149">MISKNYTLAIGHVKRDLPIVPINSTTSIASFVLLGDAELAHEAAQQLKNRLPKDFDCIVTMESKGIPLAQELAVLMQQPRYVVLRKSVKSYMNSPLTTDVSAITTQAHQQLVLDQNDADYLQNKNIILLDDVISSGGSLLAAETLLQQINVKIITKAAILAEGDAAKRDDIVYLQPLPLFKPDA</sequence>
<dbReference type="Pfam" id="PF00156">
    <property type="entry name" value="Pribosyltran"/>
    <property type="match status" value="1"/>
</dbReference>
<name>A0A4R5N757_9LACO</name>
<protein>
    <recommendedName>
        <fullName evidence="1">Phosphoribosyltransferase domain-containing protein</fullName>
    </recommendedName>
</protein>
<proteinExistence type="predicted"/>
<dbReference type="SUPFAM" id="SSF53271">
    <property type="entry name" value="PRTase-like"/>
    <property type="match status" value="1"/>
</dbReference>
<dbReference type="PANTHER" id="PTHR43218">
    <property type="entry name" value="PHOSPHORIBOSYLTRANSFERASE-RELATED"/>
    <property type="match status" value="1"/>
</dbReference>
<comment type="caution">
    <text evidence="2">The sequence shown here is derived from an EMBL/GenBank/DDBJ whole genome shotgun (WGS) entry which is preliminary data.</text>
</comment>
<dbReference type="InterPro" id="IPR029057">
    <property type="entry name" value="PRTase-like"/>
</dbReference>
<dbReference type="AlphaFoldDB" id="A0A4R5N757"/>
<gene>
    <name evidence="2" type="ORF">C5L23_001426</name>
</gene>
<dbReference type="InterPro" id="IPR000836">
    <property type="entry name" value="PRTase_dom"/>
</dbReference>
<accession>A0A4R5N757</accession>
<evidence type="ECO:0000259" key="1">
    <source>
        <dbReference type="Pfam" id="PF00156"/>
    </source>
</evidence>
<dbReference type="Gene3D" id="3.40.50.2020">
    <property type="match status" value="1"/>
</dbReference>
<evidence type="ECO:0000313" key="3">
    <source>
        <dbReference type="Proteomes" id="UP000295681"/>
    </source>
</evidence>
<reference evidence="2 3" key="1">
    <citation type="journal article" date="2019" name="Appl. Microbiol. Biotechnol.">
        <title>Uncovering carbohydrate metabolism through a genotype-phenotype association study of 56 lactic acid bacteria genomes.</title>
        <authorList>
            <person name="Buron-Moles G."/>
            <person name="Chailyan A."/>
            <person name="Dolejs I."/>
            <person name="Forster J."/>
            <person name="Miks M.H."/>
        </authorList>
    </citation>
    <scope>NUCLEOTIDE SEQUENCE [LARGE SCALE GENOMIC DNA]</scope>
    <source>
        <strain evidence="2 3">ATCC 700006</strain>
    </source>
</reference>
<dbReference type="PANTHER" id="PTHR43218:SF1">
    <property type="entry name" value="PHOSPHORIBOSYLTRANSFERASE"/>
    <property type="match status" value="1"/>
</dbReference>
<dbReference type="CDD" id="cd06223">
    <property type="entry name" value="PRTases_typeI"/>
    <property type="match status" value="1"/>
</dbReference>
<dbReference type="STRING" id="907931.GCA_000165675_00027"/>
<dbReference type="RefSeq" id="WP_010008503.1">
    <property type="nucleotide sequence ID" value="NZ_JAGYGP010000001.1"/>
</dbReference>
<organism evidence="2 3">
    <name type="scientific">Leuconostoc fallax</name>
    <dbReference type="NCBI Taxonomy" id="1251"/>
    <lineage>
        <taxon>Bacteria</taxon>
        <taxon>Bacillati</taxon>
        <taxon>Bacillota</taxon>
        <taxon>Bacilli</taxon>
        <taxon>Lactobacillales</taxon>
        <taxon>Lactobacillaceae</taxon>
        <taxon>Leuconostoc</taxon>
    </lineage>
</organism>
<feature type="domain" description="Phosphoribosyltransferase" evidence="1">
    <location>
        <begin position="41"/>
        <end position="171"/>
    </location>
</feature>
<dbReference type="Proteomes" id="UP000295681">
    <property type="component" value="Unassembled WGS sequence"/>
</dbReference>
<dbReference type="NCBIfam" id="NF005592">
    <property type="entry name" value="PRK07322.1"/>
    <property type="match status" value="1"/>
</dbReference>
<dbReference type="EMBL" id="PUFI01000015">
    <property type="protein sequence ID" value="TDG67627.1"/>
    <property type="molecule type" value="Genomic_DNA"/>
</dbReference>
<keyword evidence="3" id="KW-1185">Reference proteome</keyword>